<organism evidence="2 3">
    <name type="scientific">Exocentrus adspersus</name>
    <dbReference type="NCBI Taxonomy" id="1586481"/>
    <lineage>
        <taxon>Eukaryota</taxon>
        <taxon>Metazoa</taxon>
        <taxon>Ecdysozoa</taxon>
        <taxon>Arthropoda</taxon>
        <taxon>Hexapoda</taxon>
        <taxon>Insecta</taxon>
        <taxon>Pterygota</taxon>
        <taxon>Neoptera</taxon>
        <taxon>Endopterygota</taxon>
        <taxon>Coleoptera</taxon>
        <taxon>Polyphaga</taxon>
        <taxon>Cucujiformia</taxon>
        <taxon>Chrysomeloidea</taxon>
        <taxon>Cerambycidae</taxon>
        <taxon>Lamiinae</taxon>
        <taxon>Acanthocinini</taxon>
        <taxon>Exocentrus</taxon>
    </lineage>
</organism>
<dbReference type="PANTHER" id="PTHR46599:SF3">
    <property type="entry name" value="PIGGYBAC TRANSPOSABLE ELEMENT-DERIVED PROTEIN 4"/>
    <property type="match status" value="1"/>
</dbReference>
<dbReference type="EMBL" id="JANEYG010000131">
    <property type="protein sequence ID" value="KAJ8912402.1"/>
    <property type="molecule type" value="Genomic_DNA"/>
</dbReference>
<dbReference type="Proteomes" id="UP001159042">
    <property type="component" value="Unassembled WGS sequence"/>
</dbReference>
<evidence type="ECO:0000313" key="2">
    <source>
        <dbReference type="EMBL" id="KAJ8912402.1"/>
    </source>
</evidence>
<keyword evidence="3" id="KW-1185">Reference proteome</keyword>
<dbReference type="Pfam" id="PF13843">
    <property type="entry name" value="DDE_Tnp_1_7"/>
    <property type="match status" value="1"/>
</dbReference>
<dbReference type="AlphaFoldDB" id="A0AAV8VEC6"/>
<proteinExistence type="predicted"/>
<accession>A0AAV8VEC6</accession>
<dbReference type="InterPro" id="IPR029526">
    <property type="entry name" value="PGBD"/>
</dbReference>
<name>A0AAV8VEC6_9CUCU</name>
<comment type="caution">
    <text evidence="2">The sequence shown here is derived from an EMBL/GenBank/DDBJ whole genome shotgun (WGS) entry which is preliminary data.</text>
</comment>
<evidence type="ECO:0000259" key="1">
    <source>
        <dbReference type="Pfam" id="PF13843"/>
    </source>
</evidence>
<dbReference type="PANTHER" id="PTHR46599">
    <property type="entry name" value="PIGGYBAC TRANSPOSABLE ELEMENT-DERIVED PROTEIN 4"/>
    <property type="match status" value="1"/>
</dbReference>
<reference evidence="2 3" key="1">
    <citation type="journal article" date="2023" name="Insect Mol. Biol.">
        <title>Genome sequencing provides insights into the evolution of gene families encoding plant cell wall-degrading enzymes in longhorned beetles.</title>
        <authorList>
            <person name="Shin N.R."/>
            <person name="Okamura Y."/>
            <person name="Kirsch R."/>
            <person name="Pauchet Y."/>
        </authorList>
    </citation>
    <scope>NUCLEOTIDE SEQUENCE [LARGE SCALE GENOMIC DNA]</scope>
    <source>
        <strain evidence="2">EAD_L_NR</strain>
    </source>
</reference>
<protein>
    <recommendedName>
        <fullName evidence="1">PiggyBac transposable element-derived protein domain-containing protein</fullName>
    </recommendedName>
</protein>
<evidence type="ECO:0000313" key="3">
    <source>
        <dbReference type="Proteomes" id="UP001159042"/>
    </source>
</evidence>
<gene>
    <name evidence="2" type="ORF">NQ315_013468</name>
</gene>
<sequence length="224" mass="26045">MVNEGLPKEVVNKKLKKGEVFAMENNKGITILKWKDQRDIIMLSTKHDAEVVERTRNGKAKQVPNVVIDYNKGKSSVDLSDQMGSYSNPLRRSVKWYRRIAFELLLTTSMVNAFILYKQVTHNNINITDFKKDVIRHLASAGEEEITVQEEPEPKKRRIHSLKKKEGESKHKTRRCCKGCYKKNNDQHGRKYATNRTLKVDTYCDDCEQKPFLCLTCFNQIHNV</sequence>
<feature type="domain" description="PiggyBac transposable element-derived protein" evidence="1">
    <location>
        <begin position="5"/>
        <end position="114"/>
    </location>
</feature>